<dbReference type="EMBL" id="BARV01006903">
    <property type="protein sequence ID" value="GAI17782.1"/>
    <property type="molecule type" value="Genomic_DNA"/>
</dbReference>
<evidence type="ECO:0000256" key="2">
    <source>
        <dbReference type="ARBA" id="ARBA00022729"/>
    </source>
</evidence>
<organism evidence="6">
    <name type="scientific">marine sediment metagenome</name>
    <dbReference type="NCBI Taxonomy" id="412755"/>
    <lineage>
        <taxon>unclassified sequences</taxon>
        <taxon>metagenomes</taxon>
        <taxon>ecological metagenomes</taxon>
    </lineage>
</organism>
<protein>
    <recommendedName>
        <fullName evidence="7">Amine oxidase domain-containing protein</fullName>
    </recommendedName>
</protein>
<keyword evidence="3" id="KW-0274">FAD</keyword>
<dbReference type="SUPFAM" id="SSF51905">
    <property type="entry name" value="FAD/NAD(P)-binding domain"/>
    <property type="match status" value="1"/>
</dbReference>
<evidence type="ECO:0000313" key="6">
    <source>
        <dbReference type="EMBL" id="GAI17782.1"/>
    </source>
</evidence>
<keyword evidence="1" id="KW-0285">Flavoprotein</keyword>
<keyword evidence="2" id="KW-0732">Signal</keyword>
<dbReference type="Gene3D" id="3.50.50.60">
    <property type="entry name" value="FAD/NAD(P)-binding domain"/>
    <property type="match status" value="1"/>
</dbReference>
<dbReference type="PANTHER" id="PTHR46091:SF3">
    <property type="entry name" value="AMINE OXIDASE DOMAIN-CONTAINING PROTEIN"/>
    <property type="match status" value="1"/>
</dbReference>
<evidence type="ECO:0000256" key="4">
    <source>
        <dbReference type="ARBA" id="ARBA00022857"/>
    </source>
</evidence>
<reference evidence="6" key="1">
    <citation type="journal article" date="2014" name="Front. Microbiol.">
        <title>High frequency of phylogenetically diverse reductive dehalogenase-homologous genes in deep subseafloor sedimentary metagenomes.</title>
        <authorList>
            <person name="Kawai M."/>
            <person name="Futagami T."/>
            <person name="Toyoda A."/>
            <person name="Takaki Y."/>
            <person name="Nishi S."/>
            <person name="Hori S."/>
            <person name="Arai W."/>
            <person name="Tsubouchi T."/>
            <person name="Morono Y."/>
            <person name="Uchiyama I."/>
            <person name="Ito T."/>
            <person name="Fujiyama A."/>
            <person name="Inagaki F."/>
            <person name="Takami H."/>
        </authorList>
    </citation>
    <scope>NUCLEOTIDE SEQUENCE</scope>
    <source>
        <strain evidence="6">Expedition CK06-06</strain>
    </source>
</reference>
<dbReference type="InterPro" id="IPR036188">
    <property type="entry name" value="FAD/NAD-bd_sf"/>
</dbReference>
<keyword evidence="4" id="KW-0521">NADP</keyword>
<evidence type="ECO:0008006" key="7">
    <source>
        <dbReference type="Google" id="ProtNLM"/>
    </source>
</evidence>
<evidence type="ECO:0000256" key="3">
    <source>
        <dbReference type="ARBA" id="ARBA00022827"/>
    </source>
</evidence>
<evidence type="ECO:0000256" key="5">
    <source>
        <dbReference type="ARBA" id="ARBA00023027"/>
    </source>
</evidence>
<sequence length="165" mass="18708">MDSENYDVIIIGSGMGGLGTGLKLQSSNPKLKTIILEQHSIPGGYVNGFKRKGYYFDSGAEGLVYCGEGQTFKLALDEFGVKQEFILIDPVETMYFPDKKIVMYGDAEKYQAELFKNFPENKDEIKRFFNVVKSIMDEFHSVVKGKFDPSFKELLKIVFTCPNLR</sequence>
<dbReference type="Pfam" id="PF13450">
    <property type="entry name" value="NAD_binding_8"/>
    <property type="match status" value="1"/>
</dbReference>
<dbReference type="PANTHER" id="PTHR46091">
    <property type="entry name" value="BLR7054 PROTEIN"/>
    <property type="match status" value="1"/>
</dbReference>
<gene>
    <name evidence="6" type="ORF">S06H3_14124</name>
</gene>
<comment type="caution">
    <text evidence="6">The sequence shown here is derived from an EMBL/GenBank/DDBJ whole genome shotgun (WGS) entry which is preliminary data.</text>
</comment>
<accession>X1LEN9</accession>
<evidence type="ECO:0000256" key="1">
    <source>
        <dbReference type="ARBA" id="ARBA00022630"/>
    </source>
</evidence>
<feature type="non-terminal residue" evidence="6">
    <location>
        <position position="165"/>
    </location>
</feature>
<dbReference type="AlphaFoldDB" id="X1LEN9"/>
<name>X1LEN9_9ZZZZ</name>
<proteinExistence type="predicted"/>
<keyword evidence="5" id="KW-0520">NAD</keyword>
<dbReference type="InterPro" id="IPR052206">
    <property type="entry name" value="Retinol_saturase"/>
</dbReference>